<evidence type="ECO:0000256" key="2">
    <source>
        <dbReference type="ARBA" id="ARBA00022617"/>
    </source>
</evidence>
<evidence type="ECO:0000256" key="7">
    <source>
        <dbReference type="SAM" id="MobiDB-lite"/>
    </source>
</evidence>
<keyword evidence="6" id="KW-0503">Monooxygenase</keyword>
<comment type="similarity">
    <text evidence="1">Belongs to the cytochrome P450 family.</text>
</comment>
<dbReference type="Pfam" id="PF00067">
    <property type="entry name" value="p450"/>
    <property type="match status" value="1"/>
</dbReference>
<keyword evidence="2" id="KW-0349">Heme</keyword>
<dbReference type="Gene3D" id="1.10.630.10">
    <property type="entry name" value="Cytochrome P450"/>
    <property type="match status" value="1"/>
</dbReference>
<dbReference type="InterPro" id="IPR036396">
    <property type="entry name" value="Cyt_P450_sf"/>
</dbReference>
<dbReference type="GO" id="GO:0004497">
    <property type="term" value="F:monooxygenase activity"/>
    <property type="evidence" value="ECO:0007669"/>
    <property type="project" value="UniProtKB-KW"/>
</dbReference>
<dbReference type="InterPro" id="IPR002397">
    <property type="entry name" value="Cyt_P450_B"/>
</dbReference>
<keyword evidence="3" id="KW-0479">Metal-binding</keyword>
<name>A0A381PD05_9ZZZZ</name>
<proteinExistence type="inferred from homology"/>
<dbReference type="AlphaFoldDB" id="A0A381PD05"/>
<evidence type="ECO:0000256" key="3">
    <source>
        <dbReference type="ARBA" id="ARBA00022723"/>
    </source>
</evidence>
<protein>
    <recommendedName>
        <fullName evidence="9">Cytochrome P450</fullName>
    </recommendedName>
</protein>
<evidence type="ECO:0000256" key="5">
    <source>
        <dbReference type="ARBA" id="ARBA00023004"/>
    </source>
</evidence>
<gene>
    <name evidence="8" type="ORF">METZ01_LOCUS17032</name>
</gene>
<dbReference type="InterPro" id="IPR017972">
    <property type="entry name" value="Cyt_P450_CS"/>
</dbReference>
<dbReference type="InterPro" id="IPR001128">
    <property type="entry name" value="Cyt_P450"/>
</dbReference>
<dbReference type="GO" id="GO:0005506">
    <property type="term" value="F:iron ion binding"/>
    <property type="evidence" value="ECO:0007669"/>
    <property type="project" value="InterPro"/>
</dbReference>
<evidence type="ECO:0000256" key="4">
    <source>
        <dbReference type="ARBA" id="ARBA00023002"/>
    </source>
</evidence>
<dbReference type="EMBL" id="UINC01000928">
    <property type="protein sequence ID" value="SUZ64178.1"/>
    <property type="molecule type" value="Genomic_DNA"/>
</dbReference>
<keyword evidence="5" id="KW-0408">Iron</keyword>
<accession>A0A381PD05</accession>
<evidence type="ECO:0008006" key="9">
    <source>
        <dbReference type="Google" id="ProtNLM"/>
    </source>
</evidence>
<dbReference type="PANTHER" id="PTHR46696:SF3">
    <property type="entry name" value="PULCHERRIMINIC ACID SYNTHASE"/>
    <property type="match status" value="1"/>
</dbReference>
<dbReference type="PROSITE" id="PS00086">
    <property type="entry name" value="CYTOCHROME_P450"/>
    <property type="match status" value="1"/>
</dbReference>
<dbReference type="SUPFAM" id="SSF48264">
    <property type="entry name" value="Cytochrome P450"/>
    <property type="match status" value="1"/>
</dbReference>
<dbReference type="PRINTS" id="PR00385">
    <property type="entry name" value="P450"/>
</dbReference>
<dbReference type="PRINTS" id="PR00359">
    <property type="entry name" value="BP450"/>
</dbReference>
<keyword evidence="4" id="KW-0560">Oxidoreductase</keyword>
<sequence length="405" mass="45344">MPTPISEVDIPVISTEQPASESERRESLRQLTEGHWIARADLGYVIATHDDCAAMLRDRRWFSALSLIAETQNYENPEWSKRDRKSILSTEGDDHQRIRRIVSSAFTPKSADRLRPFMRDVVNELLDPVCERGESEFVADVCEPYPIPIICELLGAPREDWELFSRLAVDIFRVFNGNLAKDGPKIIAAGEEMDAYMLNLISERRSQPRDDLLSDLIAAEEEGDRLSTDELLSMANALLLAGTDTTRNQLGCAVALFAQHPEQFELLRDDPELAPGAVEEVMRYLGAVRGTARYASEDITYKDVLFPKGTLIFPNFVAANHDSEKFANPTEFDITREPGIPHLTFGSGAHFCLGAFLARAELQEAFMVVARRLPGLTLNGEISWKPMQNGIWGPESLPIAFLEGH</sequence>
<evidence type="ECO:0000256" key="6">
    <source>
        <dbReference type="ARBA" id="ARBA00023033"/>
    </source>
</evidence>
<dbReference type="FunFam" id="1.10.630.10:FF:000018">
    <property type="entry name" value="Cytochrome P450 monooxygenase"/>
    <property type="match status" value="1"/>
</dbReference>
<dbReference type="GO" id="GO:0016705">
    <property type="term" value="F:oxidoreductase activity, acting on paired donors, with incorporation or reduction of molecular oxygen"/>
    <property type="evidence" value="ECO:0007669"/>
    <property type="project" value="InterPro"/>
</dbReference>
<evidence type="ECO:0000256" key="1">
    <source>
        <dbReference type="ARBA" id="ARBA00010617"/>
    </source>
</evidence>
<feature type="region of interest" description="Disordered" evidence="7">
    <location>
        <begin position="1"/>
        <end position="23"/>
    </location>
</feature>
<evidence type="ECO:0000313" key="8">
    <source>
        <dbReference type="EMBL" id="SUZ64178.1"/>
    </source>
</evidence>
<dbReference type="GO" id="GO:0020037">
    <property type="term" value="F:heme binding"/>
    <property type="evidence" value="ECO:0007669"/>
    <property type="project" value="InterPro"/>
</dbReference>
<dbReference type="PANTHER" id="PTHR46696">
    <property type="entry name" value="P450, PUTATIVE (EUROFUNG)-RELATED"/>
    <property type="match status" value="1"/>
</dbReference>
<organism evidence="8">
    <name type="scientific">marine metagenome</name>
    <dbReference type="NCBI Taxonomy" id="408172"/>
    <lineage>
        <taxon>unclassified sequences</taxon>
        <taxon>metagenomes</taxon>
        <taxon>ecological metagenomes</taxon>
    </lineage>
</organism>
<reference evidence="8" key="1">
    <citation type="submission" date="2018-05" db="EMBL/GenBank/DDBJ databases">
        <authorList>
            <person name="Lanie J.A."/>
            <person name="Ng W.-L."/>
            <person name="Kazmierczak K.M."/>
            <person name="Andrzejewski T.M."/>
            <person name="Davidsen T.M."/>
            <person name="Wayne K.J."/>
            <person name="Tettelin H."/>
            <person name="Glass J.I."/>
            <person name="Rusch D."/>
            <person name="Podicherti R."/>
            <person name="Tsui H.-C.T."/>
            <person name="Winkler M.E."/>
        </authorList>
    </citation>
    <scope>NUCLEOTIDE SEQUENCE</scope>
</reference>